<evidence type="ECO:0000313" key="7">
    <source>
        <dbReference type="EMBL" id="SVB56143.1"/>
    </source>
</evidence>
<evidence type="ECO:0000256" key="1">
    <source>
        <dbReference type="ARBA" id="ARBA00022617"/>
    </source>
</evidence>
<dbReference type="SUPFAM" id="SSF63446">
    <property type="entry name" value="Type I dockerin domain"/>
    <property type="match status" value="1"/>
</dbReference>
<dbReference type="EMBL" id="UINC01047193">
    <property type="protein sequence ID" value="SVB56143.1"/>
    <property type="molecule type" value="Genomic_DNA"/>
</dbReference>
<dbReference type="GO" id="GO:0004553">
    <property type="term" value="F:hydrolase activity, hydrolyzing O-glycosyl compounds"/>
    <property type="evidence" value="ECO:0007669"/>
    <property type="project" value="InterPro"/>
</dbReference>
<evidence type="ECO:0000259" key="6">
    <source>
        <dbReference type="PROSITE" id="PS51766"/>
    </source>
</evidence>
<dbReference type="GO" id="GO:0009055">
    <property type="term" value="F:electron transfer activity"/>
    <property type="evidence" value="ECO:0007669"/>
    <property type="project" value="InterPro"/>
</dbReference>
<dbReference type="GO" id="GO:0020037">
    <property type="term" value="F:heme binding"/>
    <property type="evidence" value="ECO:0007669"/>
    <property type="project" value="InterPro"/>
</dbReference>
<evidence type="ECO:0008006" key="8">
    <source>
        <dbReference type="Google" id="ProtNLM"/>
    </source>
</evidence>
<keyword evidence="1" id="KW-0349">Heme</keyword>
<keyword evidence="3" id="KW-0408">Iron</keyword>
<protein>
    <recommendedName>
        <fullName evidence="8">Dockerin domain-containing protein</fullName>
    </recommendedName>
</protein>
<dbReference type="GO" id="GO:0000272">
    <property type="term" value="P:polysaccharide catabolic process"/>
    <property type="evidence" value="ECO:0007669"/>
    <property type="project" value="InterPro"/>
</dbReference>
<gene>
    <name evidence="7" type="ORF">METZ01_LOCUS208997</name>
</gene>
<dbReference type="InterPro" id="IPR016134">
    <property type="entry name" value="Dockerin_dom"/>
</dbReference>
<dbReference type="InterPro" id="IPR036439">
    <property type="entry name" value="Dockerin_dom_sf"/>
</dbReference>
<keyword evidence="4" id="KW-1133">Transmembrane helix</keyword>
<proteinExistence type="predicted"/>
<dbReference type="InterPro" id="IPR011429">
    <property type="entry name" value="Cyt_c_Planctomycete-type"/>
</dbReference>
<reference evidence="7" key="1">
    <citation type="submission" date="2018-05" db="EMBL/GenBank/DDBJ databases">
        <authorList>
            <person name="Lanie J.A."/>
            <person name="Ng W.-L."/>
            <person name="Kazmierczak K.M."/>
            <person name="Andrzejewski T.M."/>
            <person name="Davidsen T.M."/>
            <person name="Wayne K.J."/>
            <person name="Tettelin H."/>
            <person name="Glass J.I."/>
            <person name="Rusch D."/>
            <person name="Podicherti R."/>
            <person name="Tsui H.-C.T."/>
            <person name="Winkler M.E."/>
        </authorList>
    </citation>
    <scope>NUCLEOTIDE SEQUENCE</scope>
</reference>
<sequence length="228" mass="24637">TTIIEENSSKFSKFLFRGGKIKNITISTVMLLLILLTSMMAQVDYNSQIQPILDDRCTMCHGNAGGLNLESYDNTLDSGNSGDVLVPGDHTSSLLYIRITLPSSSDEDMPPQGSLSQDEIDLIAQWIDEGALEELDCDPDLTCGEAYTCCDGLMYPTTCCAENCDEPIYTCVDIVSGDLNADGILNVLDVVLMVSLTLDGGFEETADMNGDGIINILDIVILINTILS</sequence>
<dbReference type="PANTHER" id="PTHR35889:SF3">
    <property type="entry name" value="F-BOX DOMAIN-CONTAINING PROTEIN"/>
    <property type="match status" value="1"/>
</dbReference>
<feature type="non-terminal residue" evidence="7">
    <location>
        <position position="1"/>
    </location>
</feature>
<dbReference type="PANTHER" id="PTHR35889">
    <property type="entry name" value="CYCLOINULO-OLIGOSACCHARIDE FRUCTANOTRANSFERASE-RELATED"/>
    <property type="match status" value="1"/>
</dbReference>
<evidence type="ECO:0000256" key="3">
    <source>
        <dbReference type="ARBA" id="ARBA00023004"/>
    </source>
</evidence>
<dbReference type="InterPro" id="IPR018247">
    <property type="entry name" value="EF_Hand_1_Ca_BS"/>
</dbReference>
<dbReference type="AlphaFoldDB" id="A0A382F1R7"/>
<dbReference type="InterPro" id="IPR002105">
    <property type="entry name" value="Dockerin_1_rpt"/>
</dbReference>
<dbReference type="GO" id="GO:0046872">
    <property type="term" value="F:metal ion binding"/>
    <property type="evidence" value="ECO:0007669"/>
    <property type="project" value="UniProtKB-KW"/>
</dbReference>
<keyword evidence="4" id="KW-0812">Transmembrane</keyword>
<keyword evidence="4" id="KW-0472">Membrane</keyword>
<dbReference type="SUPFAM" id="SSF46626">
    <property type="entry name" value="Cytochrome c"/>
    <property type="match status" value="1"/>
</dbReference>
<accession>A0A382F1R7</accession>
<evidence type="ECO:0000256" key="2">
    <source>
        <dbReference type="ARBA" id="ARBA00022723"/>
    </source>
</evidence>
<feature type="domain" description="Dockerin" evidence="6">
    <location>
        <begin position="172"/>
        <end position="228"/>
    </location>
</feature>
<dbReference type="PROSITE" id="PS51766">
    <property type="entry name" value="DOCKERIN"/>
    <property type="match status" value="1"/>
</dbReference>
<dbReference type="Pfam" id="PF07635">
    <property type="entry name" value="PSCyt1"/>
    <property type="match status" value="1"/>
</dbReference>
<organism evidence="7">
    <name type="scientific">marine metagenome</name>
    <dbReference type="NCBI Taxonomy" id="408172"/>
    <lineage>
        <taxon>unclassified sequences</taxon>
        <taxon>metagenomes</taxon>
        <taxon>ecological metagenomes</taxon>
    </lineage>
</organism>
<feature type="domain" description="Cytochrome c" evidence="5">
    <location>
        <begin position="44"/>
        <end position="131"/>
    </location>
</feature>
<dbReference type="InterPro" id="IPR036909">
    <property type="entry name" value="Cyt_c-like_dom_sf"/>
</dbReference>
<keyword evidence="2" id="KW-0479">Metal-binding</keyword>
<dbReference type="Pfam" id="PF00404">
    <property type="entry name" value="Dockerin_1"/>
    <property type="match status" value="1"/>
</dbReference>
<dbReference type="Gene3D" id="1.10.1330.10">
    <property type="entry name" value="Dockerin domain"/>
    <property type="match status" value="1"/>
</dbReference>
<dbReference type="InterPro" id="IPR009056">
    <property type="entry name" value="Cyt_c-like_dom"/>
</dbReference>
<evidence type="ECO:0000256" key="4">
    <source>
        <dbReference type="SAM" id="Phobius"/>
    </source>
</evidence>
<dbReference type="PROSITE" id="PS00018">
    <property type="entry name" value="EF_HAND_1"/>
    <property type="match status" value="1"/>
</dbReference>
<dbReference type="CDD" id="cd14256">
    <property type="entry name" value="Dockerin_I"/>
    <property type="match status" value="1"/>
</dbReference>
<name>A0A382F1R7_9ZZZZ</name>
<evidence type="ECO:0000259" key="5">
    <source>
        <dbReference type="PROSITE" id="PS51007"/>
    </source>
</evidence>
<feature type="transmembrane region" description="Helical" evidence="4">
    <location>
        <begin position="21"/>
        <end position="41"/>
    </location>
</feature>
<dbReference type="PROSITE" id="PS51007">
    <property type="entry name" value="CYTC"/>
    <property type="match status" value="1"/>
</dbReference>